<dbReference type="InterPro" id="IPR035980">
    <property type="entry name" value="Ribosomal_bS6_sf"/>
</dbReference>
<proteinExistence type="inferred from homology"/>
<dbReference type="GO" id="GO:0005840">
    <property type="term" value="C:ribosome"/>
    <property type="evidence" value="ECO:0007669"/>
    <property type="project" value="InterPro"/>
</dbReference>
<dbReference type="Gene3D" id="3.30.70.60">
    <property type="match status" value="1"/>
</dbReference>
<organism evidence="4 5">
    <name type="scientific">Candidatus Lloydbacteria bacterium RIFCSPHIGHO2_02_FULL_51_22</name>
    <dbReference type="NCBI Taxonomy" id="1798663"/>
    <lineage>
        <taxon>Bacteria</taxon>
        <taxon>Candidatus Lloydiibacteriota</taxon>
    </lineage>
</organism>
<dbReference type="AlphaFoldDB" id="A0A1G2DAL9"/>
<evidence type="ECO:0000256" key="3">
    <source>
        <dbReference type="ARBA" id="ARBA00035520"/>
    </source>
</evidence>
<evidence type="ECO:0000313" key="4">
    <source>
        <dbReference type="EMBL" id="OGZ10522.1"/>
    </source>
</evidence>
<dbReference type="InterPro" id="IPR014717">
    <property type="entry name" value="Transl_elong_EF1B/ribsomal_bS6"/>
</dbReference>
<dbReference type="SUPFAM" id="SSF54995">
    <property type="entry name" value="Ribosomal protein S6"/>
    <property type="match status" value="1"/>
</dbReference>
<evidence type="ECO:0000313" key="5">
    <source>
        <dbReference type="Proteomes" id="UP000178099"/>
    </source>
</evidence>
<sequence>MDELLQAHTENTDETRHYEVGYHLLPTFAEESVAGEVAKIKDLIVAQGGAVSSEEIPKKITLAYRIAHAVGNARSFFDSAYFGWVRFELSPANVSLLEQELKNNTAVLRFIVLVAPHGKVSPAPRGGSFGHKTPPVAENMLGVKEKGSRPERETLTEAELDKTIEELIR</sequence>
<dbReference type="EMBL" id="MHLN01000038">
    <property type="protein sequence ID" value="OGZ10522.1"/>
    <property type="molecule type" value="Genomic_DNA"/>
</dbReference>
<gene>
    <name evidence="4" type="ORF">A3D67_03185</name>
</gene>
<dbReference type="GO" id="GO:0006412">
    <property type="term" value="P:translation"/>
    <property type="evidence" value="ECO:0007669"/>
    <property type="project" value="InterPro"/>
</dbReference>
<dbReference type="Proteomes" id="UP000178099">
    <property type="component" value="Unassembled WGS sequence"/>
</dbReference>
<comment type="caution">
    <text evidence="4">The sequence shown here is derived from an EMBL/GenBank/DDBJ whole genome shotgun (WGS) entry which is preliminary data.</text>
</comment>
<reference evidence="4 5" key="1">
    <citation type="journal article" date="2016" name="Nat. Commun.">
        <title>Thousands of microbial genomes shed light on interconnected biogeochemical processes in an aquifer system.</title>
        <authorList>
            <person name="Anantharaman K."/>
            <person name="Brown C.T."/>
            <person name="Hug L.A."/>
            <person name="Sharon I."/>
            <person name="Castelle C.J."/>
            <person name="Probst A.J."/>
            <person name="Thomas B.C."/>
            <person name="Singh A."/>
            <person name="Wilkins M.J."/>
            <person name="Karaoz U."/>
            <person name="Brodie E.L."/>
            <person name="Williams K.H."/>
            <person name="Hubbard S.S."/>
            <person name="Banfield J.F."/>
        </authorList>
    </citation>
    <scope>NUCLEOTIDE SEQUENCE [LARGE SCALE GENOMIC DNA]</scope>
</reference>
<dbReference type="GO" id="GO:0003735">
    <property type="term" value="F:structural constituent of ribosome"/>
    <property type="evidence" value="ECO:0007669"/>
    <property type="project" value="InterPro"/>
</dbReference>
<comment type="similarity">
    <text evidence="1">Belongs to the bacterial ribosomal protein bS6 family.</text>
</comment>
<protein>
    <recommendedName>
        <fullName evidence="2">Small ribosomal subunit protein bS6</fullName>
    </recommendedName>
    <alternativeName>
        <fullName evidence="3">30S ribosomal protein S6</fullName>
    </alternativeName>
</protein>
<evidence type="ECO:0000256" key="2">
    <source>
        <dbReference type="ARBA" id="ARBA00035294"/>
    </source>
</evidence>
<evidence type="ECO:0000256" key="1">
    <source>
        <dbReference type="ARBA" id="ARBA00009512"/>
    </source>
</evidence>
<dbReference type="InterPro" id="IPR000529">
    <property type="entry name" value="Ribosomal_bS6"/>
</dbReference>
<dbReference type="Pfam" id="PF01250">
    <property type="entry name" value="Ribosomal_S6"/>
    <property type="match status" value="1"/>
</dbReference>
<accession>A0A1G2DAL9</accession>
<dbReference type="GO" id="GO:0019843">
    <property type="term" value="F:rRNA binding"/>
    <property type="evidence" value="ECO:0007669"/>
    <property type="project" value="InterPro"/>
</dbReference>
<name>A0A1G2DAL9_9BACT</name>